<gene>
    <name evidence="3" type="primary">MRL1</name>
    <name evidence="3" type="ORF">SNAT2548_LOCUS21808</name>
</gene>
<evidence type="ECO:0000313" key="4">
    <source>
        <dbReference type="Proteomes" id="UP000604046"/>
    </source>
</evidence>
<dbReference type="AlphaFoldDB" id="A0A812QRX2"/>
<feature type="compositionally biased region" description="Pro residues" evidence="2">
    <location>
        <begin position="1"/>
        <end position="12"/>
    </location>
</feature>
<dbReference type="Gene3D" id="1.25.40.10">
    <property type="entry name" value="Tetratricopeptide repeat domain"/>
    <property type="match status" value="2"/>
</dbReference>
<keyword evidence="1" id="KW-0677">Repeat</keyword>
<sequence>MVPPPHPGPRPGDAPLRAGQGTGTLETMAGRQGHLVFARAVAACDVAHAWQEALAIAKVMLQQGYGRCLAGFHARAMQHRSVGKWKDAVGLLEDMKLHQIWPSSVTYALIMTICRQSNEWRWPLQLLASLTEEGFPLDTRVCGAAAGACHQVGHWRWAAWALEKLWQSRGQGPSADDISLNLALATCKEGRKWQQALELLWLHGERLTGLQGYDDFAVGSVVKALGPRWALALSLLELTALPGTAARGATVASCAQARRWAHALALMTGETDMVSLSTVVASCVQCSEWRRAFVLVERSANAHRLDGVMWSSLLSACEHGSAWEQALNFFGHMCHVTKLQPNVAVFGTILRSCRASHRWKEVVQLSASMKDYLVLPSAVCTSTVLATLTAAGHAKDTPRLSPSIRHLLGMATQTEIWQPPTLRTASASQVECVALAELLEDWQWWSPARSFVPQP</sequence>
<evidence type="ECO:0000313" key="3">
    <source>
        <dbReference type="EMBL" id="CAE7400567.1"/>
    </source>
</evidence>
<dbReference type="OrthoDB" id="441810at2759"/>
<dbReference type="InterPro" id="IPR011990">
    <property type="entry name" value="TPR-like_helical_dom_sf"/>
</dbReference>
<dbReference type="PANTHER" id="PTHR47447:SF17">
    <property type="entry name" value="OS12G0638900 PROTEIN"/>
    <property type="match status" value="1"/>
</dbReference>
<accession>A0A812QRX2</accession>
<keyword evidence="4" id="KW-1185">Reference proteome</keyword>
<protein>
    <submittedName>
        <fullName evidence="3">MRL1 protein</fullName>
    </submittedName>
</protein>
<evidence type="ECO:0000256" key="1">
    <source>
        <dbReference type="ARBA" id="ARBA00022737"/>
    </source>
</evidence>
<reference evidence="3" key="1">
    <citation type="submission" date="2021-02" db="EMBL/GenBank/DDBJ databases">
        <authorList>
            <person name="Dougan E. K."/>
            <person name="Rhodes N."/>
            <person name="Thang M."/>
            <person name="Chan C."/>
        </authorList>
    </citation>
    <scope>NUCLEOTIDE SEQUENCE</scope>
</reference>
<dbReference type="PANTHER" id="PTHR47447">
    <property type="entry name" value="OS03G0856100 PROTEIN"/>
    <property type="match status" value="1"/>
</dbReference>
<organism evidence="3 4">
    <name type="scientific">Symbiodinium natans</name>
    <dbReference type="NCBI Taxonomy" id="878477"/>
    <lineage>
        <taxon>Eukaryota</taxon>
        <taxon>Sar</taxon>
        <taxon>Alveolata</taxon>
        <taxon>Dinophyceae</taxon>
        <taxon>Suessiales</taxon>
        <taxon>Symbiodiniaceae</taxon>
        <taxon>Symbiodinium</taxon>
    </lineage>
</organism>
<dbReference type="Proteomes" id="UP000604046">
    <property type="component" value="Unassembled WGS sequence"/>
</dbReference>
<proteinExistence type="predicted"/>
<comment type="caution">
    <text evidence="3">The sequence shown here is derived from an EMBL/GenBank/DDBJ whole genome shotgun (WGS) entry which is preliminary data.</text>
</comment>
<dbReference type="EMBL" id="CAJNDS010002263">
    <property type="protein sequence ID" value="CAE7400567.1"/>
    <property type="molecule type" value="Genomic_DNA"/>
</dbReference>
<feature type="region of interest" description="Disordered" evidence="2">
    <location>
        <begin position="1"/>
        <end position="22"/>
    </location>
</feature>
<evidence type="ECO:0000256" key="2">
    <source>
        <dbReference type="SAM" id="MobiDB-lite"/>
    </source>
</evidence>
<name>A0A812QRX2_9DINO</name>